<keyword evidence="2" id="KW-1185">Reference proteome</keyword>
<reference evidence="1 2" key="1">
    <citation type="journal article" date="2007" name="Science">
        <title>The Chlamydomonas genome reveals the evolution of key animal and plant functions.</title>
        <authorList>
            <person name="Merchant S.S."/>
            <person name="Prochnik S.E."/>
            <person name="Vallon O."/>
            <person name="Harris E.H."/>
            <person name="Karpowicz S.J."/>
            <person name="Witman G.B."/>
            <person name="Terry A."/>
            <person name="Salamov A."/>
            <person name="Fritz-Laylin L.K."/>
            <person name="Marechal-Drouard L."/>
            <person name="Marshall W.F."/>
            <person name="Qu L.H."/>
            <person name="Nelson D.R."/>
            <person name="Sanderfoot A.A."/>
            <person name="Spalding M.H."/>
            <person name="Kapitonov V.V."/>
            <person name="Ren Q."/>
            <person name="Ferris P."/>
            <person name="Lindquist E."/>
            <person name="Shapiro H."/>
            <person name="Lucas S.M."/>
            <person name="Grimwood J."/>
            <person name="Schmutz J."/>
            <person name="Cardol P."/>
            <person name="Cerutti H."/>
            <person name="Chanfreau G."/>
            <person name="Chen C.L."/>
            <person name="Cognat V."/>
            <person name="Croft M.T."/>
            <person name="Dent R."/>
            <person name="Dutcher S."/>
            <person name="Fernandez E."/>
            <person name="Fukuzawa H."/>
            <person name="Gonzalez-Ballester D."/>
            <person name="Gonzalez-Halphen D."/>
            <person name="Hallmann A."/>
            <person name="Hanikenne M."/>
            <person name="Hippler M."/>
            <person name="Inwood W."/>
            <person name="Jabbari K."/>
            <person name="Kalanon M."/>
            <person name="Kuras R."/>
            <person name="Lefebvre P.A."/>
            <person name="Lemaire S.D."/>
            <person name="Lobanov A.V."/>
            <person name="Lohr M."/>
            <person name="Manuell A."/>
            <person name="Meier I."/>
            <person name="Mets L."/>
            <person name="Mittag M."/>
            <person name="Mittelmeier T."/>
            <person name="Moroney J.V."/>
            <person name="Moseley J."/>
            <person name="Napoli C."/>
            <person name="Nedelcu A.M."/>
            <person name="Niyogi K."/>
            <person name="Novoselov S.V."/>
            <person name="Paulsen I.T."/>
            <person name="Pazour G."/>
            <person name="Purton S."/>
            <person name="Ral J.P."/>
            <person name="Riano-Pachon D.M."/>
            <person name="Riekhof W."/>
            <person name="Rymarquis L."/>
            <person name="Schroda M."/>
            <person name="Stern D."/>
            <person name="Umen J."/>
            <person name="Willows R."/>
            <person name="Wilson N."/>
            <person name="Zimmer S.L."/>
            <person name="Allmer J."/>
            <person name="Balk J."/>
            <person name="Bisova K."/>
            <person name="Chen C.J."/>
            <person name="Elias M."/>
            <person name="Gendler K."/>
            <person name="Hauser C."/>
            <person name="Lamb M.R."/>
            <person name="Ledford H."/>
            <person name="Long J.C."/>
            <person name="Minagawa J."/>
            <person name="Page M.D."/>
            <person name="Pan J."/>
            <person name="Pootakham W."/>
            <person name="Roje S."/>
            <person name="Rose A."/>
            <person name="Stahlberg E."/>
            <person name="Terauchi A.M."/>
            <person name="Yang P."/>
            <person name="Ball S."/>
            <person name="Bowler C."/>
            <person name="Dieckmann C.L."/>
            <person name="Gladyshev V.N."/>
            <person name="Green P."/>
            <person name="Jorgensen R."/>
            <person name="Mayfield S."/>
            <person name="Mueller-Roeber B."/>
            <person name="Rajamani S."/>
            <person name="Sayre R.T."/>
            <person name="Brokstein P."/>
            <person name="Dubchak I."/>
            <person name="Goodstein D."/>
            <person name="Hornick L."/>
            <person name="Huang Y.W."/>
            <person name="Jhaveri J."/>
            <person name="Luo Y."/>
            <person name="Martinez D."/>
            <person name="Ngau W.C."/>
            <person name="Otillar B."/>
            <person name="Poliakov A."/>
            <person name="Porter A."/>
            <person name="Szajkowski L."/>
            <person name="Werner G."/>
            <person name="Zhou K."/>
            <person name="Grigoriev I.V."/>
            <person name="Rokhsar D.S."/>
            <person name="Grossman A.R."/>
        </authorList>
    </citation>
    <scope>NUCLEOTIDE SEQUENCE [LARGE SCALE GENOMIC DNA]</scope>
    <source>
        <strain evidence="2">CC-503</strain>
    </source>
</reference>
<evidence type="ECO:0000313" key="2">
    <source>
        <dbReference type="Proteomes" id="UP000006906"/>
    </source>
</evidence>
<proteinExistence type="predicted"/>
<dbReference type="EMBL" id="CM008965">
    <property type="protein sequence ID" value="PNW83858.1"/>
    <property type="molecule type" value="Genomic_DNA"/>
</dbReference>
<organism evidence="1 2">
    <name type="scientific">Chlamydomonas reinhardtii</name>
    <name type="common">Chlamydomonas smithii</name>
    <dbReference type="NCBI Taxonomy" id="3055"/>
    <lineage>
        <taxon>Eukaryota</taxon>
        <taxon>Viridiplantae</taxon>
        <taxon>Chlorophyta</taxon>
        <taxon>core chlorophytes</taxon>
        <taxon>Chlorophyceae</taxon>
        <taxon>CS clade</taxon>
        <taxon>Chlamydomonadales</taxon>
        <taxon>Chlamydomonadaceae</taxon>
        <taxon>Chlamydomonas</taxon>
    </lineage>
</organism>
<name>A0A2K3DTJ8_CHLRE</name>
<dbReference type="Proteomes" id="UP000006906">
    <property type="component" value="Chromosome 4"/>
</dbReference>
<dbReference type="RefSeq" id="XP_042925049.1">
    <property type="nucleotide sequence ID" value="XM_043061793.1"/>
</dbReference>
<evidence type="ECO:0000313" key="1">
    <source>
        <dbReference type="EMBL" id="PNW83858.1"/>
    </source>
</evidence>
<gene>
    <name evidence="1" type="ORF">CHLRE_04g217957v5</name>
</gene>
<sequence>MPSNDPTQLATEPRHWGAWGTVWGPRARVWVVRGVAQYMSSARPAVLAVIGAVSSVVHHWHAQ</sequence>
<dbReference type="InParanoid" id="A0A2K3DTJ8"/>
<dbReference type="AlphaFoldDB" id="A0A2K3DTJ8"/>
<accession>A0A2K3DTJ8</accession>
<dbReference type="Gramene" id="PNW83858">
    <property type="protein sequence ID" value="PNW83858"/>
    <property type="gene ID" value="CHLRE_04g217957v5"/>
</dbReference>
<dbReference type="GeneID" id="66053185"/>
<protein>
    <submittedName>
        <fullName evidence="1">Uncharacterized protein</fullName>
    </submittedName>
</protein>
<dbReference type="KEGG" id="cre:CHLRE_04g217957v5"/>